<sequence length="75" mass="8357">MITLINRICDGLGFELIVSHDRVIIDPELGNIESLIIPKKGYGSVKTFGIEPITTIYLLILYSLSSFGSVEVWED</sequence>
<reference evidence="1" key="1">
    <citation type="journal article" date="2020" name="bioRxiv">
        <title>A rank-normalized archaeal taxonomy based on genome phylogeny resolves widespread incomplete and uneven classifications.</title>
        <authorList>
            <person name="Rinke C."/>
            <person name="Chuvochina M."/>
            <person name="Mussig A.J."/>
            <person name="Chaumeil P.-A."/>
            <person name="Waite D.W."/>
            <person name="Whitman W.B."/>
            <person name="Parks D.H."/>
            <person name="Hugenholtz P."/>
        </authorList>
    </citation>
    <scope>NUCLEOTIDE SEQUENCE</scope>
    <source>
        <strain evidence="1">UBA8834</strain>
    </source>
</reference>
<protein>
    <submittedName>
        <fullName evidence="1">Uncharacterized protein</fullName>
    </submittedName>
</protein>
<gene>
    <name evidence="1" type="ORF">HA331_01045</name>
</gene>
<proteinExistence type="predicted"/>
<name>A0A832W6Z2_PYRHR</name>
<evidence type="ECO:0000313" key="2">
    <source>
        <dbReference type="Proteomes" id="UP000617544"/>
    </source>
</evidence>
<dbReference type="EMBL" id="DUJN01000002">
    <property type="protein sequence ID" value="HII60348.1"/>
    <property type="molecule type" value="Genomic_DNA"/>
</dbReference>
<organism evidence="1 2">
    <name type="scientific">Pyrococcus horikoshii</name>
    <dbReference type="NCBI Taxonomy" id="53953"/>
    <lineage>
        <taxon>Archaea</taxon>
        <taxon>Methanobacteriati</taxon>
        <taxon>Methanobacteriota</taxon>
        <taxon>Thermococci</taxon>
        <taxon>Thermococcales</taxon>
        <taxon>Thermococcaceae</taxon>
        <taxon>Pyrococcus</taxon>
    </lineage>
</organism>
<evidence type="ECO:0000313" key="1">
    <source>
        <dbReference type="EMBL" id="HII60348.1"/>
    </source>
</evidence>
<dbReference type="Proteomes" id="UP000617544">
    <property type="component" value="Unassembled WGS sequence"/>
</dbReference>
<comment type="caution">
    <text evidence="1">The sequence shown here is derived from an EMBL/GenBank/DDBJ whole genome shotgun (WGS) entry which is preliminary data.</text>
</comment>
<dbReference type="AlphaFoldDB" id="A0A832W6Z2"/>
<accession>A0A832W6Z2</accession>